<dbReference type="AlphaFoldDB" id="A0A6G7VD38"/>
<evidence type="ECO:0000313" key="2">
    <source>
        <dbReference type="EMBL" id="QIK37768.1"/>
    </source>
</evidence>
<keyword evidence="3" id="KW-1185">Reference proteome</keyword>
<dbReference type="PANTHER" id="PTHR30531:SF14">
    <property type="entry name" value="SURFACE PRESENTATION OF ANTIGENS PROTEIN SPAS"/>
    <property type="match status" value="1"/>
</dbReference>
<dbReference type="EMBL" id="CP048029">
    <property type="protein sequence ID" value="QIK37768.1"/>
    <property type="molecule type" value="Genomic_DNA"/>
</dbReference>
<proteinExistence type="inferred from homology"/>
<comment type="similarity">
    <text evidence="1">Belongs to the type III secretion exporter family.</text>
</comment>
<dbReference type="KEGG" id="cjap:GWK36_06970"/>
<dbReference type="Pfam" id="PF01312">
    <property type="entry name" value="Bac_export_2"/>
    <property type="match status" value="1"/>
</dbReference>
<dbReference type="PRINTS" id="PR00950">
    <property type="entry name" value="TYPE3IMSPROT"/>
</dbReference>
<name>A0A6G7VD38_9GAMM</name>
<dbReference type="SUPFAM" id="SSF160544">
    <property type="entry name" value="EscU C-terminal domain-like"/>
    <property type="match status" value="1"/>
</dbReference>
<gene>
    <name evidence="2" type="ORF">GWK36_06970</name>
</gene>
<dbReference type="Proteomes" id="UP000502699">
    <property type="component" value="Chromosome"/>
</dbReference>
<protein>
    <submittedName>
        <fullName evidence="2">Uncharacterized protein</fullName>
    </submittedName>
</protein>
<sequence length="76" mass="8398">MHIELLMQQTASAVKRSTVVVTNPTRIVIALEYREGEIPLPIVRAKGENLMAEYIINLARAEGIPVMENVPLARAS</sequence>
<dbReference type="InterPro" id="IPR029025">
    <property type="entry name" value="T3SS_substrate_exporter_C"/>
</dbReference>
<organism evidence="2 3">
    <name type="scientific">Caldichromatium japonicum</name>
    <dbReference type="NCBI Taxonomy" id="2699430"/>
    <lineage>
        <taxon>Bacteria</taxon>
        <taxon>Pseudomonadati</taxon>
        <taxon>Pseudomonadota</taxon>
        <taxon>Gammaproteobacteria</taxon>
        <taxon>Chromatiales</taxon>
        <taxon>Chromatiaceae</taxon>
        <taxon>Caldichromatium</taxon>
    </lineage>
</organism>
<evidence type="ECO:0000313" key="3">
    <source>
        <dbReference type="Proteomes" id="UP000502699"/>
    </source>
</evidence>
<dbReference type="PANTHER" id="PTHR30531">
    <property type="entry name" value="FLAGELLAR BIOSYNTHETIC PROTEIN FLHB"/>
    <property type="match status" value="1"/>
</dbReference>
<evidence type="ECO:0000256" key="1">
    <source>
        <dbReference type="ARBA" id="ARBA00010690"/>
    </source>
</evidence>
<dbReference type="GO" id="GO:0005886">
    <property type="term" value="C:plasma membrane"/>
    <property type="evidence" value="ECO:0007669"/>
    <property type="project" value="TreeGrafter"/>
</dbReference>
<dbReference type="InterPro" id="IPR006135">
    <property type="entry name" value="T3SS_substrate_exporter"/>
</dbReference>
<accession>A0A6G7VD38</accession>
<dbReference type="Gene3D" id="3.40.1690.10">
    <property type="entry name" value="secretion proteins EscU"/>
    <property type="match status" value="1"/>
</dbReference>
<dbReference type="GO" id="GO:0009306">
    <property type="term" value="P:protein secretion"/>
    <property type="evidence" value="ECO:0007669"/>
    <property type="project" value="InterPro"/>
</dbReference>
<reference evidence="3" key="1">
    <citation type="submission" date="2020-01" db="EMBL/GenBank/DDBJ databases">
        <title>Caldichromatium gen. nov., sp. nov., a thermophilic purple sulfur bacterium member of the family Chromatiaceae isolated from Nakabusa hot spring, Japan.</title>
        <authorList>
            <person name="Saini M.K."/>
            <person name="Hanada S."/>
            <person name="Tank M."/>
        </authorList>
    </citation>
    <scope>NUCLEOTIDE SEQUENCE [LARGE SCALE GENOMIC DNA]</scope>
    <source>
        <strain evidence="3">No.7</strain>
    </source>
</reference>